<organism evidence="4 5">
    <name type="scientific">Ricinus communis</name>
    <name type="common">Castor bean</name>
    <dbReference type="NCBI Taxonomy" id="3988"/>
    <lineage>
        <taxon>Eukaryota</taxon>
        <taxon>Viridiplantae</taxon>
        <taxon>Streptophyta</taxon>
        <taxon>Embryophyta</taxon>
        <taxon>Tracheophyta</taxon>
        <taxon>Spermatophyta</taxon>
        <taxon>Magnoliopsida</taxon>
        <taxon>eudicotyledons</taxon>
        <taxon>Gunneridae</taxon>
        <taxon>Pentapetalae</taxon>
        <taxon>rosids</taxon>
        <taxon>fabids</taxon>
        <taxon>Malpighiales</taxon>
        <taxon>Euphorbiaceae</taxon>
        <taxon>Acalyphoideae</taxon>
        <taxon>Acalypheae</taxon>
        <taxon>Ricinus</taxon>
    </lineage>
</organism>
<dbReference type="OrthoDB" id="194358at2759"/>
<feature type="repeat" description="ANK" evidence="3">
    <location>
        <begin position="553"/>
        <end position="585"/>
    </location>
</feature>
<feature type="repeat" description="ANK" evidence="3">
    <location>
        <begin position="586"/>
        <end position="618"/>
    </location>
</feature>
<dbReference type="KEGG" id="rcu:8288869"/>
<dbReference type="InterPro" id="IPR002110">
    <property type="entry name" value="Ankyrin_rpt"/>
</dbReference>
<dbReference type="SMART" id="SM00248">
    <property type="entry name" value="ANK"/>
    <property type="match status" value="10"/>
</dbReference>
<feature type="repeat" description="ANK" evidence="3">
    <location>
        <begin position="83"/>
        <end position="111"/>
    </location>
</feature>
<dbReference type="SUPFAM" id="SSF48403">
    <property type="entry name" value="Ankyrin repeat"/>
    <property type="match status" value="2"/>
</dbReference>
<evidence type="ECO:0000256" key="2">
    <source>
        <dbReference type="ARBA" id="ARBA00023043"/>
    </source>
</evidence>
<dbReference type="AlphaFoldDB" id="B9RYW7"/>
<dbReference type="PANTHER" id="PTHR24141:SF1">
    <property type="entry name" value="2-5A-DEPENDENT RIBONUCLEASE"/>
    <property type="match status" value="1"/>
</dbReference>
<feature type="repeat" description="ANK" evidence="3">
    <location>
        <begin position="483"/>
        <end position="515"/>
    </location>
</feature>
<dbReference type="STRING" id="3988.B9RYW7"/>
<dbReference type="Pfam" id="PF00023">
    <property type="entry name" value="Ank"/>
    <property type="match status" value="1"/>
</dbReference>
<dbReference type="EMBL" id="EQ973832">
    <property type="protein sequence ID" value="EEF43469.1"/>
    <property type="molecule type" value="Genomic_DNA"/>
</dbReference>
<dbReference type="CDD" id="cd00821">
    <property type="entry name" value="PH"/>
    <property type="match status" value="1"/>
</dbReference>
<gene>
    <name evidence="4" type="ORF">RCOM_1314300</name>
</gene>
<dbReference type="eggNOG" id="KOG0504">
    <property type="taxonomic scope" value="Eukaryota"/>
</dbReference>
<keyword evidence="1" id="KW-0677">Repeat</keyword>
<dbReference type="Proteomes" id="UP000008311">
    <property type="component" value="Unassembled WGS sequence"/>
</dbReference>
<dbReference type="Pfam" id="PF12796">
    <property type="entry name" value="Ank_2"/>
    <property type="match status" value="4"/>
</dbReference>
<dbReference type="PROSITE" id="PS50088">
    <property type="entry name" value="ANK_REPEAT"/>
    <property type="match status" value="6"/>
</dbReference>
<evidence type="ECO:0000256" key="3">
    <source>
        <dbReference type="PROSITE-ProRule" id="PRU00023"/>
    </source>
</evidence>
<dbReference type="OMA" id="QLLKMGH"/>
<reference evidence="5" key="1">
    <citation type="journal article" date="2010" name="Nat. Biotechnol.">
        <title>Draft genome sequence of the oilseed species Ricinus communis.</title>
        <authorList>
            <person name="Chan A.P."/>
            <person name="Crabtree J."/>
            <person name="Zhao Q."/>
            <person name="Lorenzi H."/>
            <person name="Orvis J."/>
            <person name="Puiu D."/>
            <person name="Melake-Berhan A."/>
            <person name="Jones K.M."/>
            <person name="Redman J."/>
            <person name="Chen G."/>
            <person name="Cahoon E.B."/>
            <person name="Gedil M."/>
            <person name="Stanke M."/>
            <person name="Haas B.J."/>
            <person name="Wortman J.R."/>
            <person name="Fraser-Liggett C.M."/>
            <person name="Ravel J."/>
            <person name="Rabinowicz P.D."/>
        </authorList>
    </citation>
    <scope>NUCLEOTIDE SEQUENCE [LARGE SCALE GENOMIC DNA]</scope>
    <source>
        <strain evidence="5">cv. Hale</strain>
    </source>
</reference>
<dbReference type="InParanoid" id="B9RYW7"/>
<feature type="repeat" description="ANK" evidence="3">
    <location>
        <begin position="379"/>
        <end position="411"/>
    </location>
</feature>
<evidence type="ECO:0000256" key="1">
    <source>
        <dbReference type="ARBA" id="ARBA00022737"/>
    </source>
</evidence>
<protein>
    <submittedName>
        <fullName evidence="4">Ankyrin repeat-containing protein, putative</fullName>
    </submittedName>
</protein>
<evidence type="ECO:0000313" key="5">
    <source>
        <dbReference type="Proteomes" id="UP000008311"/>
    </source>
</evidence>
<proteinExistence type="predicted"/>
<keyword evidence="2 3" id="KW-0040">ANK repeat</keyword>
<dbReference type="InterPro" id="IPR036770">
    <property type="entry name" value="Ankyrin_rpt-contain_sf"/>
</dbReference>
<feature type="repeat" description="ANK" evidence="3">
    <location>
        <begin position="346"/>
        <end position="378"/>
    </location>
</feature>
<keyword evidence="5" id="KW-1185">Reference proteome</keyword>
<dbReference type="PANTHER" id="PTHR24141">
    <property type="entry name" value="2-5A-DEPENDENT RIBONUCLEASE"/>
    <property type="match status" value="1"/>
</dbReference>
<name>B9RYW7_RICCO</name>
<sequence length="756" mass="82409">MVATAARYSYLGRRDREELATPSQRLIEASLIGDVECVTESLKLETVDVNCIGTVSLRVKCIETVMREEEADELEIEYRDFVTDVTPLFAAAHSGHVDIARRLLSAGADVNQELFRGFAATAAAREGHCTLLDMLLKAGTSQSACEDALLEACLCGRAKTAELLIQSDMIGPDVVKHALISASCRGFVDVATTLIKNGADINCTHRVLLRSFKPALHANVSCTALVAAVVSRQVSMVKYLLEAGARTNCLARLGAWSWDVFSGEELRVGACLGEPYDGVWCAVEYYEASGQILNCLLQHQISCLEHQEQGRTLLCHAILCQNPDAVAVLLTAGADVEFRIRTKRGHESRPLHLAARVGCLPILKQLILHGCQVNSRTETGDTALMLAAKADHPDCFLELIISGADLGLLNNSGDTAIQLAKRSAFGSSLANLFWQVIITGRRVCSTNLEVFSLLHFVAGLGNTELLQLILQYLKEDINKHDGLGLTPTMVSVRAGHTEAFRFLIDAGADMSMKSRDGQGVVTMLQHHAYAGLRTRFEEILLDAVLGRRLTGHSEFGALHFAARSGNLPAMVQLLDMGFPINYVDDSGLSPLMVAAKEGHADACKLLLQRGADCGIANFTGETALSFAGKSNKCKAAERVIFDHLARSHVLSGEDLWKHTREGRGSPHRKVVQMLKSGTITWGKSSRRNVVCKAVAGPSENFLKNRKKDIEDRNRIVFRVITETHREVHFEASSAANLELWVHGINLIISEVTSGVR</sequence>
<evidence type="ECO:0000313" key="4">
    <source>
        <dbReference type="EMBL" id="EEF43469.1"/>
    </source>
</evidence>
<dbReference type="Gene3D" id="1.25.40.20">
    <property type="entry name" value="Ankyrin repeat-containing domain"/>
    <property type="match status" value="5"/>
</dbReference>
<dbReference type="PROSITE" id="PS50297">
    <property type="entry name" value="ANK_REP_REGION"/>
    <property type="match status" value="4"/>
</dbReference>
<accession>B9RYW7</accession>